<dbReference type="GO" id="GO:0016887">
    <property type="term" value="F:ATP hydrolysis activity"/>
    <property type="evidence" value="ECO:0007669"/>
    <property type="project" value="InterPro"/>
</dbReference>
<evidence type="ECO:0000313" key="3">
    <source>
        <dbReference type="Proteomes" id="UP000053239"/>
    </source>
</evidence>
<reference evidence="2 3" key="1">
    <citation type="submission" date="2011-09" db="EMBL/GenBank/DDBJ databases">
        <title>The Genome Sequence of Plasmodium vivax North Korean.</title>
        <authorList>
            <consortium name="The Broad Institute Genome Sequencing Platform"/>
            <consortium name="The Broad Institute Genome Sequencing Center for Infectious Disease"/>
            <person name="Neafsey D."/>
            <person name="Carlton J."/>
            <person name="Barnwell J."/>
            <person name="Collins W."/>
            <person name="Escalante A."/>
            <person name="Mullikin J."/>
            <person name="Saul A."/>
            <person name="Guigo R."/>
            <person name="Camara F."/>
            <person name="Young S.K."/>
            <person name="Zeng Q."/>
            <person name="Gargeya S."/>
            <person name="Fitzgerald M."/>
            <person name="Haas B."/>
            <person name="Abouelleil A."/>
            <person name="Alvarado L."/>
            <person name="Arachchi H.M."/>
            <person name="Berlin A."/>
            <person name="Brown A."/>
            <person name="Chapman S.B."/>
            <person name="Chen Z."/>
            <person name="Dunbar C."/>
            <person name="Freedman E."/>
            <person name="Gearin G."/>
            <person name="Gellesch M."/>
            <person name="Goldberg J."/>
            <person name="Griggs A."/>
            <person name="Gujja S."/>
            <person name="Heiman D."/>
            <person name="Howarth C."/>
            <person name="Larson L."/>
            <person name="Lui A."/>
            <person name="MacDonald P.J.P."/>
            <person name="Montmayeur A."/>
            <person name="Murphy C."/>
            <person name="Neiman D."/>
            <person name="Pearson M."/>
            <person name="Priest M."/>
            <person name="Roberts A."/>
            <person name="Saif S."/>
            <person name="Shea T."/>
            <person name="Shenoy N."/>
            <person name="Sisk P."/>
            <person name="Stolte C."/>
            <person name="Sykes S."/>
            <person name="Wortman J."/>
            <person name="Nusbaum C."/>
            <person name="Birren B."/>
        </authorList>
    </citation>
    <scope>NUCLEOTIDE SEQUENCE [LARGE SCALE GENOMIC DNA]</scope>
    <source>
        <strain evidence="2 3">North Korean</strain>
    </source>
</reference>
<sequence length="223" mass="25272">MFKSSVERIKLFITQSITRLNGESGLLFITSGASSSRRVTILGHGQTLTTKIFKLLRQRIGVIDQHPVLFPLTIRENILFALKARGLHDPNLLEQKLRRVLKECDLWEEIETRLDSSPIGTLSIGQTQKLCIARALILEPEVLIMDEPTSSLDPRSSLAIEKLILKLSRRITIILVSHSIKQIRRVSDYTVFIKNGRIVEHGPTSKLLDEPDSEELREFILGD</sequence>
<protein>
    <recommendedName>
        <fullName evidence="1">ABC transporter domain-containing protein</fullName>
    </recommendedName>
</protein>
<dbReference type="PANTHER" id="PTHR43423">
    <property type="entry name" value="ABC TRANSPORTER I FAMILY MEMBER 17"/>
    <property type="match status" value="1"/>
</dbReference>
<dbReference type="InterPro" id="IPR027417">
    <property type="entry name" value="P-loop_NTPase"/>
</dbReference>
<evidence type="ECO:0000259" key="1">
    <source>
        <dbReference type="PROSITE" id="PS50893"/>
    </source>
</evidence>
<dbReference type="InterPro" id="IPR003439">
    <property type="entry name" value="ABC_transporter-like_ATP-bd"/>
</dbReference>
<dbReference type="PROSITE" id="PS50893">
    <property type="entry name" value="ABC_TRANSPORTER_2"/>
    <property type="match status" value="1"/>
</dbReference>
<dbReference type="AlphaFoldDB" id="A0A0J9TNI1"/>
<dbReference type="Proteomes" id="UP000053239">
    <property type="component" value="Unassembled WGS sequence"/>
</dbReference>
<proteinExistence type="predicted"/>
<name>A0A0J9TNI1_PLAVI</name>
<dbReference type="GO" id="GO:0005524">
    <property type="term" value="F:ATP binding"/>
    <property type="evidence" value="ECO:0007669"/>
    <property type="project" value="InterPro"/>
</dbReference>
<dbReference type="EMBL" id="KQ235637">
    <property type="protein sequence ID" value="KMZ96307.1"/>
    <property type="molecule type" value="Genomic_DNA"/>
</dbReference>
<gene>
    <name evidence="2" type="ORF">PVNG_02445</name>
</gene>
<dbReference type="PANTHER" id="PTHR43423:SF1">
    <property type="entry name" value="ABC TRANSPORTER I FAMILY MEMBER 17"/>
    <property type="match status" value="1"/>
</dbReference>
<organism evidence="2 3">
    <name type="scientific">Plasmodium vivax North Korean</name>
    <dbReference type="NCBI Taxonomy" id="1035514"/>
    <lineage>
        <taxon>Eukaryota</taxon>
        <taxon>Sar</taxon>
        <taxon>Alveolata</taxon>
        <taxon>Apicomplexa</taxon>
        <taxon>Aconoidasida</taxon>
        <taxon>Haemosporida</taxon>
        <taxon>Plasmodiidae</taxon>
        <taxon>Plasmodium</taxon>
        <taxon>Plasmodium (Plasmodium)</taxon>
    </lineage>
</organism>
<dbReference type="Pfam" id="PF00005">
    <property type="entry name" value="ABC_tran"/>
    <property type="match status" value="1"/>
</dbReference>
<evidence type="ECO:0000313" key="2">
    <source>
        <dbReference type="EMBL" id="KMZ96307.1"/>
    </source>
</evidence>
<dbReference type="Gene3D" id="3.40.50.300">
    <property type="entry name" value="P-loop containing nucleotide triphosphate hydrolases"/>
    <property type="match status" value="1"/>
</dbReference>
<feature type="domain" description="ABC transporter" evidence="1">
    <location>
        <begin position="1"/>
        <end position="220"/>
    </location>
</feature>
<dbReference type="SUPFAM" id="SSF52540">
    <property type="entry name" value="P-loop containing nucleoside triphosphate hydrolases"/>
    <property type="match status" value="1"/>
</dbReference>
<accession>A0A0J9TNI1</accession>